<dbReference type="AlphaFoldDB" id="A0A852V3C3"/>
<sequence>MTKRITISLPDDLADEAQGSGNASGYIAGALREQRRIRDGMAALERLWGPGWADGISDADRTRASRLFDTPPEQARPAGTRRPSQDVA</sequence>
<organism evidence="2 3">
    <name type="scientific">Streptosporangium sandarakinum</name>
    <dbReference type="NCBI Taxonomy" id="1260955"/>
    <lineage>
        <taxon>Bacteria</taxon>
        <taxon>Bacillati</taxon>
        <taxon>Actinomycetota</taxon>
        <taxon>Actinomycetes</taxon>
        <taxon>Streptosporangiales</taxon>
        <taxon>Streptosporangiaceae</taxon>
        <taxon>Streptosporangium</taxon>
    </lineage>
</organism>
<evidence type="ECO:0000313" key="2">
    <source>
        <dbReference type="EMBL" id="NYF41724.1"/>
    </source>
</evidence>
<comment type="caution">
    <text evidence="2">The sequence shown here is derived from an EMBL/GenBank/DDBJ whole genome shotgun (WGS) entry which is preliminary data.</text>
</comment>
<evidence type="ECO:0000256" key="1">
    <source>
        <dbReference type="SAM" id="MobiDB-lite"/>
    </source>
</evidence>
<proteinExistence type="predicted"/>
<gene>
    <name evidence="2" type="ORF">HDA43_003925</name>
</gene>
<dbReference type="EMBL" id="JACCCO010000002">
    <property type="protein sequence ID" value="NYF41724.1"/>
    <property type="molecule type" value="Genomic_DNA"/>
</dbReference>
<evidence type="ECO:0000313" key="3">
    <source>
        <dbReference type="Proteomes" id="UP000576393"/>
    </source>
</evidence>
<keyword evidence="3" id="KW-1185">Reference proteome</keyword>
<protein>
    <submittedName>
        <fullName evidence="2">Uncharacterized protein</fullName>
    </submittedName>
</protein>
<reference evidence="2 3" key="1">
    <citation type="submission" date="2020-07" db="EMBL/GenBank/DDBJ databases">
        <title>Sequencing the genomes of 1000 actinobacteria strains.</title>
        <authorList>
            <person name="Klenk H.-P."/>
        </authorList>
    </citation>
    <scope>NUCLEOTIDE SEQUENCE [LARGE SCALE GENOMIC DNA]</scope>
    <source>
        <strain evidence="2 3">DSM 45763</strain>
    </source>
</reference>
<name>A0A852V3C3_9ACTN</name>
<dbReference type="Proteomes" id="UP000576393">
    <property type="component" value="Unassembled WGS sequence"/>
</dbReference>
<feature type="region of interest" description="Disordered" evidence="1">
    <location>
        <begin position="1"/>
        <end position="24"/>
    </location>
</feature>
<dbReference type="RefSeq" id="WP_179823706.1">
    <property type="nucleotide sequence ID" value="NZ_JACCCO010000002.1"/>
</dbReference>
<feature type="region of interest" description="Disordered" evidence="1">
    <location>
        <begin position="63"/>
        <end position="88"/>
    </location>
</feature>
<accession>A0A852V3C3</accession>